<dbReference type="GO" id="GO:0003676">
    <property type="term" value="F:nucleic acid binding"/>
    <property type="evidence" value="ECO:0007669"/>
    <property type="project" value="InterPro"/>
</dbReference>
<accession>A0A5B6VVS8</accession>
<dbReference type="AlphaFoldDB" id="A0A5B6VVS8"/>
<evidence type="ECO:0000256" key="2">
    <source>
        <dbReference type="SAM" id="MobiDB-lite"/>
    </source>
</evidence>
<evidence type="ECO:0000256" key="1">
    <source>
        <dbReference type="PROSITE-ProRule" id="PRU00047"/>
    </source>
</evidence>
<feature type="compositionally biased region" description="Polar residues" evidence="2">
    <location>
        <begin position="266"/>
        <end position="278"/>
    </location>
</feature>
<dbReference type="PANTHER" id="PTHR34676:SF8">
    <property type="entry name" value="TRANSMEMBRANE PROTEIN"/>
    <property type="match status" value="1"/>
</dbReference>
<dbReference type="OrthoDB" id="999288at2759"/>
<dbReference type="SMART" id="SM00343">
    <property type="entry name" value="ZnF_C2HC"/>
    <property type="match status" value="1"/>
</dbReference>
<proteinExistence type="predicted"/>
<feature type="domain" description="CCHC-type" evidence="3">
    <location>
        <begin position="235"/>
        <end position="250"/>
    </location>
</feature>
<reference evidence="5" key="1">
    <citation type="journal article" date="2019" name="Plant Biotechnol. J.">
        <title>Genome sequencing of the Australian wild diploid species Gossypium australe highlights disease resistance and delayed gland morphogenesis.</title>
        <authorList>
            <person name="Cai Y."/>
            <person name="Cai X."/>
            <person name="Wang Q."/>
            <person name="Wang P."/>
            <person name="Zhang Y."/>
            <person name="Cai C."/>
            <person name="Xu Y."/>
            <person name="Wang K."/>
            <person name="Zhou Z."/>
            <person name="Wang C."/>
            <person name="Geng S."/>
            <person name="Li B."/>
            <person name="Dong Q."/>
            <person name="Hou Y."/>
            <person name="Wang H."/>
            <person name="Ai P."/>
            <person name="Liu Z."/>
            <person name="Yi F."/>
            <person name="Sun M."/>
            <person name="An G."/>
            <person name="Cheng J."/>
            <person name="Zhang Y."/>
            <person name="Shi Q."/>
            <person name="Xie Y."/>
            <person name="Shi X."/>
            <person name="Chang Y."/>
            <person name="Huang F."/>
            <person name="Chen Y."/>
            <person name="Hong S."/>
            <person name="Mi L."/>
            <person name="Sun Q."/>
            <person name="Zhang L."/>
            <person name="Zhou B."/>
            <person name="Peng R."/>
            <person name="Zhang X."/>
            <person name="Liu F."/>
        </authorList>
    </citation>
    <scope>NUCLEOTIDE SEQUENCE [LARGE SCALE GENOMIC DNA]</scope>
    <source>
        <strain evidence="5">cv. PA1801</strain>
    </source>
</reference>
<dbReference type="InterPro" id="IPR001878">
    <property type="entry name" value="Znf_CCHC"/>
</dbReference>
<keyword evidence="1" id="KW-0862">Zinc</keyword>
<dbReference type="InterPro" id="IPR036875">
    <property type="entry name" value="Znf_CCHC_sf"/>
</dbReference>
<dbReference type="Proteomes" id="UP000325315">
    <property type="component" value="Unassembled WGS sequence"/>
</dbReference>
<feature type="region of interest" description="Disordered" evidence="2">
    <location>
        <begin position="252"/>
        <end position="278"/>
    </location>
</feature>
<sequence>MDGPFYSSKVRKRANGSKENIQLNAKAMHTLFCALGPEEYSRVSSCSNANKIWDKLEVTHEETNQLKKSKIGILTLNYETFKKMLEEDIKAISDRFTIIINGLKSYGKTYPNEEVVRKMLRILPKFWTSKVTIIKESKNLETLTLDKLICSLLIHEMRLSERVKEVKVEKKKIGVAIKSTTNEENESSDEVDEDKEMTMFAKTFKRFMKSNKGIIFQRKEGLKLEPNKEKDLIICYECKKLGHIKFDCPQRKKNESIKQKHKANVATLSNEDSSNNDK</sequence>
<evidence type="ECO:0000313" key="5">
    <source>
        <dbReference type="Proteomes" id="UP000325315"/>
    </source>
</evidence>
<keyword evidence="1" id="KW-0479">Metal-binding</keyword>
<evidence type="ECO:0000259" key="3">
    <source>
        <dbReference type="PROSITE" id="PS50158"/>
    </source>
</evidence>
<dbReference type="GO" id="GO:0008270">
    <property type="term" value="F:zinc ion binding"/>
    <property type="evidence" value="ECO:0007669"/>
    <property type="project" value="UniProtKB-KW"/>
</dbReference>
<comment type="caution">
    <text evidence="4">The sequence shown here is derived from an EMBL/GenBank/DDBJ whole genome shotgun (WGS) entry which is preliminary data.</text>
</comment>
<dbReference type="PANTHER" id="PTHR34676">
    <property type="entry name" value="DUF4219 DOMAIN-CONTAINING PROTEIN-RELATED"/>
    <property type="match status" value="1"/>
</dbReference>
<dbReference type="Pfam" id="PF14223">
    <property type="entry name" value="Retrotran_gag_2"/>
    <property type="match status" value="1"/>
</dbReference>
<organism evidence="4 5">
    <name type="scientific">Gossypium australe</name>
    <dbReference type="NCBI Taxonomy" id="47621"/>
    <lineage>
        <taxon>Eukaryota</taxon>
        <taxon>Viridiplantae</taxon>
        <taxon>Streptophyta</taxon>
        <taxon>Embryophyta</taxon>
        <taxon>Tracheophyta</taxon>
        <taxon>Spermatophyta</taxon>
        <taxon>Magnoliopsida</taxon>
        <taxon>eudicotyledons</taxon>
        <taxon>Gunneridae</taxon>
        <taxon>Pentapetalae</taxon>
        <taxon>rosids</taxon>
        <taxon>malvids</taxon>
        <taxon>Malvales</taxon>
        <taxon>Malvaceae</taxon>
        <taxon>Malvoideae</taxon>
        <taxon>Gossypium</taxon>
    </lineage>
</organism>
<keyword evidence="1" id="KW-0863">Zinc-finger</keyword>
<evidence type="ECO:0000313" key="4">
    <source>
        <dbReference type="EMBL" id="KAA3472937.1"/>
    </source>
</evidence>
<name>A0A5B6VVS8_9ROSI</name>
<protein>
    <submittedName>
        <fullName evidence="4">Zf-CCHC domain-containing protein/UBN2 domain-containing protein</fullName>
    </submittedName>
</protein>
<dbReference type="EMBL" id="SMMG02000005">
    <property type="protein sequence ID" value="KAA3472937.1"/>
    <property type="molecule type" value="Genomic_DNA"/>
</dbReference>
<dbReference type="Pfam" id="PF00098">
    <property type="entry name" value="zf-CCHC"/>
    <property type="match status" value="1"/>
</dbReference>
<dbReference type="Gene3D" id="4.10.60.10">
    <property type="entry name" value="Zinc finger, CCHC-type"/>
    <property type="match status" value="1"/>
</dbReference>
<keyword evidence="5" id="KW-1185">Reference proteome</keyword>
<dbReference type="SUPFAM" id="SSF57756">
    <property type="entry name" value="Retrovirus zinc finger-like domains"/>
    <property type="match status" value="1"/>
</dbReference>
<gene>
    <name evidence="4" type="ORF">EPI10_023357</name>
</gene>
<dbReference type="PROSITE" id="PS50158">
    <property type="entry name" value="ZF_CCHC"/>
    <property type="match status" value="1"/>
</dbReference>